<keyword evidence="2" id="KW-1185">Reference proteome</keyword>
<gene>
    <name evidence="1" type="ORF">KFL_000010630</name>
</gene>
<dbReference type="EMBL" id="DF236950">
    <property type="protein sequence ID" value="GAQ77614.1"/>
    <property type="molecule type" value="Genomic_DNA"/>
</dbReference>
<name>A0A0U9HI33_KLENI</name>
<accession>A0A0U9HI33</accession>
<proteinExistence type="predicted"/>
<evidence type="ECO:0000313" key="1">
    <source>
        <dbReference type="EMBL" id="GAQ77614.1"/>
    </source>
</evidence>
<evidence type="ECO:0000313" key="2">
    <source>
        <dbReference type="Proteomes" id="UP000054558"/>
    </source>
</evidence>
<dbReference type="Proteomes" id="UP000054558">
    <property type="component" value="Unassembled WGS sequence"/>
</dbReference>
<protein>
    <submittedName>
        <fullName evidence="1">Uncharacterized protein</fullName>
    </submittedName>
</protein>
<reference evidence="1 2" key="1">
    <citation type="journal article" date="2014" name="Nat. Commun.">
        <title>Klebsormidium flaccidum genome reveals primary factors for plant terrestrial adaptation.</title>
        <authorList>
            <person name="Hori K."/>
            <person name="Maruyama F."/>
            <person name="Fujisawa T."/>
            <person name="Togashi T."/>
            <person name="Yamamoto N."/>
            <person name="Seo M."/>
            <person name="Sato S."/>
            <person name="Yamada T."/>
            <person name="Mori H."/>
            <person name="Tajima N."/>
            <person name="Moriyama T."/>
            <person name="Ikeuchi M."/>
            <person name="Watanabe M."/>
            <person name="Wada H."/>
            <person name="Kobayashi K."/>
            <person name="Saito M."/>
            <person name="Masuda T."/>
            <person name="Sasaki-Sekimoto Y."/>
            <person name="Mashiguchi K."/>
            <person name="Awai K."/>
            <person name="Shimojima M."/>
            <person name="Masuda S."/>
            <person name="Iwai M."/>
            <person name="Nobusawa T."/>
            <person name="Narise T."/>
            <person name="Kondo S."/>
            <person name="Saito H."/>
            <person name="Sato R."/>
            <person name="Murakawa M."/>
            <person name="Ihara Y."/>
            <person name="Oshima-Yamada Y."/>
            <person name="Ohtaka K."/>
            <person name="Satoh M."/>
            <person name="Sonobe K."/>
            <person name="Ishii M."/>
            <person name="Ohtani R."/>
            <person name="Kanamori-Sato M."/>
            <person name="Honoki R."/>
            <person name="Miyazaki D."/>
            <person name="Mochizuki H."/>
            <person name="Umetsu J."/>
            <person name="Higashi K."/>
            <person name="Shibata D."/>
            <person name="Kamiya Y."/>
            <person name="Sato N."/>
            <person name="Nakamura Y."/>
            <person name="Tabata S."/>
            <person name="Ida S."/>
            <person name="Kurokawa K."/>
            <person name="Ohta H."/>
        </authorList>
    </citation>
    <scope>NUCLEOTIDE SEQUENCE [LARGE SCALE GENOMIC DNA]</scope>
    <source>
        <strain evidence="1 2">NIES-2285</strain>
    </source>
</reference>
<sequence length="189" mass="21873">MVVRLPASTSQASFPLQHLGKSSGDSRWNFHRMAERARNPYPLEIDFEVRWSFSNLEHSARKYFLNSDDEELELKASLLKDAAISGDLNLICKELFSLAESTGLLKLCASINDHVLVTEDNVSSWLKWLAEEHDSNTHRILANVKEVVKRAFKRMRFWADATVDQLASLDKVVKQKKRKDSRKRRRMRS</sequence>
<organism evidence="1 2">
    <name type="scientific">Klebsormidium nitens</name>
    <name type="common">Green alga</name>
    <name type="synonym">Ulothrix nitens</name>
    <dbReference type="NCBI Taxonomy" id="105231"/>
    <lineage>
        <taxon>Eukaryota</taxon>
        <taxon>Viridiplantae</taxon>
        <taxon>Streptophyta</taxon>
        <taxon>Klebsormidiophyceae</taxon>
        <taxon>Klebsormidiales</taxon>
        <taxon>Klebsormidiaceae</taxon>
        <taxon>Klebsormidium</taxon>
    </lineage>
</organism>
<dbReference type="AlphaFoldDB" id="A0A0U9HI33"/>